<dbReference type="EMBL" id="JASWJB010000032">
    <property type="protein sequence ID" value="KAK2608780.1"/>
    <property type="molecule type" value="Genomic_DNA"/>
</dbReference>
<evidence type="ECO:0000313" key="2">
    <source>
        <dbReference type="Proteomes" id="UP001251528"/>
    </source>
</evidence>
<protein>
    <submittedName>
        <fullName evidence="1">Uncharacterized protein</fullName>
    </submittedName>
</protein>
<dbReference type="Pfam" id="PF11578">
    <property type="entry name" value="DUF3237"/>
    <property type="match status" value="1"/>
</dbReference>
<reference evidence="1" key="1">
    <citation type="submission" date="2023-06" db="EMBL/GenBank/DDBJ databases">
        <title>Conoideocrella luteorostrata (Hypocreales: Clavicipitaceae), a potential biocontrol fungus for elongate hemlock scale in United States Christmas tree production areas.</title>
        <authorList>
            <person name="Barrett H."/>
            <person name="Lovett B."/>
            <person name="Macias A.M."/>
            <person name="Stajich J.E."/>
            <person name="Kasson M.T."/>
        </authorList>
    </citation>
    <scope>NUCLEOTIDE SEQUENCE</scope>
    <source>
        <strain evidence="1">ARSEF 14590</strain>
    </source>
</reference>
<comment type="caution">
    <text evidence="1">The sequence shown here is derived from an EMBL/GenBank/DDBJ whole genome shotgun (WGS) entry which is preliminary data.</text>
</comment>
<dbReference type="HAMAP" id="MF_00775">
    <property type="entry name" value="UPF0311"/>
    <property type="match status" value="1"/>
</dbReference>
<name>A0AAJ0G123_9HYPO</name>
<dbReference type="Gene3D" id="2.40.160.20">
    <property type="match status" value="1"/>
</dbReference>
<gene>
    <name evidence="1" type="ORF">QQS21_002637</name>
</gene>
<dbReference type="PANTHER" id="PTHR37315">
    <property type="entry name" value="UPF0311 PROTEIN BLR7842"/>
    <property type="match status" value="1"/>
</dbReference>
<keyword evidence="2" id="KW-1185">Reference proteome</keyword>
<dbReference type="AlphaFoldDB" id="A0AAJ0G123"/>
<evidence type="ECO:0000313" key="1">
    <source>
        <dbReference type="EMBL" id="KAK2608780.1"/>
    </source>
</evidence>
<dbReference type="Proteomes" id="UP001251528">
    <property type="component" value="Unassembled WGS sequence"/>
</dbReference>
<dbReference type="InterPro" id="IPR020915">
    <property type="entry name" value="UPF0311"/>
</dbReference>
<accession>A0AAJ0G123</accession>
<dbReference type="PANTHER" id="PTHR37315:SF1">
    <property type="entry name" value="UPF0311 PROTEIN BLR7842"/>
    <property type="match status" value="1"/>
</dbReference>
<organism evidence="1 2">
    <name type="scientific">Conoideocrella luteorostrata</name>
    <dbReference type="NCBI Taxonomy" id="1105319"/>
    <lineage>
        <taxon>Eukaryota</taxon>
        <taxon>Fungi</taxon>
        <taxon>Dikarya</taxon>
        <taxon>Ascomycota</taxon>
        <taxon>Pezizomycotina</taxon>
        <taxon>Sordariomycetes</taxon>
        <taxon>Hypocreomycetidae</taxon>
        <taxon>Hypocreales</taxon>
        <taxon>Clavicipitaceae</taxon>
        <taxon>Conoideocrella</taxon>
    </lineage>
</organism>
<sequence length="189" mass="21072">MASMKPGHIEPPPPIASLSNTSWTQPSYAIPIPSLTFAFHLECDMEPIRDIGHGPHGNRKVVMFRGGRFEGPKIRGEVMPGGGDWMIVRNHGETDQLQTAHLNTRYNLVTHDGATIYAQTTGTRTGKRELLERLSKEEGADITADQFKMRLHITLETGDPRYEWVNDAVFVASAGRIGNQVIYDAYELL</sequence>
<proteinExistence type="inferred from homology"/>